<gene>
    <name evidence="1" type="ORF">JR316_0010310</name>
</gene>
<keyword evidence="2" id="KW-1185">Reference proteome</keyword>
<evidence type="ECO:0000313" key="1">
    <source>
        <dbReference type="EMBL" id="KAH9478073.1"/>
    </source>
</evidence>
<organism evidence="1 2">
    <name type="scientific">Psilocybe cubensis</name>
    <name type="common">Psychedelic mushroom</name>
    <name type="synonym">Stropharia cubensis</name>
    <dbReference type="NCBI Taxonomy" id="181762"/>
    <lineage>
        <taxon>Eukaryota</taxon>
        <taxon>Fungi</taxon>
        <taxon>Dikarya</taxon>
        <taxon>Basidiomycota</taxon>
        <taxon>Agaricomycotina</taxon>
        <taxon>Agaricomycetes</taxon>
        <taxon>Agaricomycetidae</taxon>
        <taxon>Agaricales</taxon>
        <taxon>Agaricineae</taxon>
        <taxon>Strophariaceae</taxon>
        <taxon>Psilocybe</taxon>
    </lineage>
</organism>
<protein>
    <submittedName>
        <fullName evidence="1">FAD-linked oxidoreductase</fullName>
    </submittedName>
</protein>
<sequence length="197" mass="20802">MQYTNGTWRADTPGAMQNTNFEAFIFSNGTVDACYLDASLGFPCLQGSIPPIGVDARTVSDVQAAVKFAKRFNLRLVIKNTGHDYLGRSAGRGAFMLWTHYLKEMTYDASFTPLGASSENSHSTFKAVTFGAGIQWAEAYAFVQEHNQTVVGGISLGGSVGAAGGWVMGGGHSAMSPSLGLGIDNVLQFSVVLSDGS</sequence>
<name>A0ACB8GR17_PSICU</name>
<comment type="caution">
    <text evidence="1">The sequence shown here is derived from an EMBL/GenBank/DDBJ whole genome shotgun (WGS) entry which is preliminary data.</text>
</comment>
<accession>A0ACB8GR17</accession>
<proteinExistence type="predicted"/>
<dbReference type="EMBL" id="JAFIQS020000009">
    <property type="protein sequence ID" value="KAH9478073.1"/>
    <property type="molecule type" value="Genomic_DNA"/>
</dbReference>
<reference evidence="1" key="1">
    <citation type="submission" date="2021-10" db="EMBL/GenBank/DDBJ databases">
        <title>Psilocybe cubensis genome.</title>
        <authorList>
            <person name="Mckernan K.J."/>
            <person name="Crawford S."/>
            <person name="Trippe A."/>
            <person name="Kane L.T."/>
            <person name="Mclaughlin S."/>
        </authorList>
    </citation>
    <scope>NUCLEOTIDE SEQUENCE</scope>
    <source>
        <strain evidence="1">MGC-MH-2018</strain>
    </source>
</reference>
<evidence type="ECO:0000313" key="2">
    <source>
        <dbReference type="Proteomes" id="UP000664032"/>
    </source>
</evidence>
<dbReference type="Proteomes" id="UP000664032">
    <property type="component" value="Unassembled WGS sequence"/>
</dbReference>